<dbReference type="Proteomes" id="UP001218218">
    <property type="component" value="Unassembled WGS sequence"/>
</dbReference>
<feature type="compositionally biased region" description="Basic and acidic residues" evidence="1">
    <location>
        <begin position="399"/>
        <end position="417"/>
    </location>
</feature>
<feature type="region of interest" description="Disordered" evidence="1">
    <location>
        <begin position="383"/>
        <end position="425"/>
    </location>
</feature>
<feature type="compositionally biased region" description="Basic and acidic residues" evidence="1">
    <location>
        <begin position="328"/>
        <end position="342"/>
    </location>
</feature>
<gene>
    <name evidence="2" type="ORF">DFH08DRAFT_944538</name>
</gene>
<accession>A0AAD7EAQ1</accession>
<evidence type="ECO:0000256" key="1">
    <source>
        <dbReference type="SAM" id="MobiDB-lite"/>
    </source>
</evidence>
<name>A0AAD7EAQ1_9AGAR</name>
<proteinExistence type="predicted"/>
<evidence type="ECO:0000313" key="2">
    <source>
        <dbReference type="EMBL" id="KAJ7307795.1"/>
    </source>
</evidence>
<feature type="compositionally biased region" description="Basic and acidic residues" evidence="1">
    <location>
        <begin position="349"/>
        <end position="361"/>
    </location>
</feature>
<dbReference type="AlphaFoldDB" id="A0AAD7EAQ1"/>
<organism evidence="2 3">
    <name type="scientific">Mycena albidolilacea</name>
    <dbReference type="NCBI Taxonomy" id="1033008"/>
    <lineage>
        <taxon>Eukaryota</taxon>
        <taxon>Fungi</taxon>
        <taxon>Dikarya</taxon>
        <taxon>Basidiomycota</taxon>
        <taxon>Agaricomycotina</taxon>
        <taxon>Agaricomycetes</taxon>
        <taxon>Agaricomycetidae</taxon>
        <taxon>Agaricales</taxon>
        <taxon>Marasmiineae</taxon>
        <taxon>Mycenaceae</taxon>
        <taxon>Mycena</taxon>
    </lineage>
</organism>
<feature type="region of interest" description="Disordered" evidence="1">
    <location>
        <begin position="324"/>
        <end position="361"/>
    </location>
</feature>
<protein>
    <submittedName>
        <fullName evidence="2">Uncharacterized protein</fullName>
    </submittedName>
</protein>
<comment type="caution">
    <text evidence="2">The sequence shown here is derived from an EMBL/GenBank/DDBJ whole genome shotgun (WGS) entry which is preliminary data.</text>
</comment>
<sequence length="425" mass="45286">MLKTAAAALWRKVREHLVLDTAPGVIGFRSTHGNPTVVKWSKGCVQANVADTARCSDAGRPGGHGMKPSPYFDGSTGRKYGYGPGSRTVIEFEAPRSGSHGTEQLAQPNYVAAPALENIQVQAGKKPSGLTHRAIVVSILVPDTCKVGLTPSLGVTPDPAKHTQLKKIYFPTTSYYAWDSSVAIEEPGDNHDVSVGRAGEQQTGTVLIRCMGDDVAGDGARRRLVDVAAESYSTTAGSEEVQMCARANVGREKRRGTGGCARDTRGTRQACGREAAAGEGCGHGVVAAHGCFHAAADGAVARWQVGVLRRSRGADWRADVKVGASRGRGVEGGRDGRADTKAGARRRARVETARDERGSAREEGAAVVWALGWTRVLTRGWRQDGTERARAWPRKRGRRGGDGHRGSPDAPSRDIHTGLRNRQTM</sequence>
<evidence type="ECO:0000313" key="3">
    <source>
        <dbReference type="Proteomes" id="UP001218218"/>
    </source>
</evidence>
<keyword evidence="3" id="KW-1185">Reference proteome</keyword>
<dbReference type="EMBL" id="JARIHO010000087">
    <property type="protein sequence ID" value="KAJ7307795.1"/>
    <property type="molecule type" value="Genomic_DNA"/>
</dbReference>
<reference evidence="2" key="1">
    <citation type="submission" date="2023-03" db="EMBL/GenBank/DDBJ databases">
        <title>Massive genome expansion in bonnet fungi (Mycena s.s.) driven by repeated elements and novel gene families across ecological guilds.</title>
        <authorList>
            <consortium name="Lawrence Berkeley National Laboratory"/>
            <person name="Harder C.B."/>
            <person name="Miyauchi S."/>
            <person name="Viragh M."/>
            <person name="Kuo A."/>
            <person name="Thoen E."/>
            <person name="Andreopoulos B."/>
            <person name="Lu D."/>
            <person name="Skrede I."/>
            <person name="Drula E."/>
            <person name="Henrissat B."/>
            <person name="Morin E."/>
            <person name="Kohler A."/>
            <person name="Barry K."/>
            <person name="LaButti K."/>
            <person name="Morin E."/>
            <person name="Salamov A."/>
            <person name="Lipzen A."/>
            <person name="Mereny Z."/>
            <person name="Hegedus B."/>
            <person name="Baldrian P."/>
            <person name="Stursova M."/>
            <person name="Weitz H."/>
            <person name="Taylor A."/>
            <person name="Grigoriev I.V."/>
            <person name="Nagy L.G."/>
            <person name="Martin F."/>
            <person name="Kauserud H."/>
        </authorList>
    </citation>
    <scope>NUCLEOTIDE SEQUENCE</scope>
    <source>
        <strain evidence="2">CBHHK002</strain>
    </source>
</reference>